<protein>
    <recommendedName>
        <fullName evidence="3">Coiled-coil domain-containing protein 86</fullName>
    </recommendedName>
</protein>
<evidence type="ECO:0000313" key="11">
    <source>
        <dbReference type="Proteomes" id="UP000186698"/>
    </source>
</evidence>
<evidence type="ECO:0000256" key="10">
    <source>
        <dbReference type="SAM" id="MobiDB-lite"/>
    </source>
</evidence>
<keyword evidence="7" id="KW-0175">Coiled coil</keyword>
<evidence type="ECO:0000256" key="6">
    <source>
        <dbReference type="ARBA" id="ARBA00022934"/>
    </source>
</evidence>
<gene>
    <name evidence="12" type="primary">MGC115313</name>
</gene>
<evidence type="ECO:0000256" key="8">
    <source>
        <dbReference type="ARBA" id="ARBA00023242"/>
    </source>
</evidence>
<proteinExistence type="predicted"/>
<dbReference type="GO" id="GO:0005730">
    <property type="term" value="C:nucleolus"/>
    <property type="evidence" value="ECO:0007669"/>
    <property type="project" value="UniProtKB-SubCell"/>
</dbReference>
<evidence type="ECO:0000256" key="5">
    <source>
        <dbReference type="ARBA" id="ARBA00022553"/>
    </source>
</evidence>
<feature type="region of interest" description="Disordered" evidence="10">
    <location>
        <begin position="66"/>
        <end position="94"/>
    </location>
</feature>
<dbReference type="GO" id="GO:0005694">
    <property type="term" value="C:chromosome"/>
    <property type="evidence" value="ECO:0007669"/>
    <property type="project" value="UniProtKB-SubCell"/>
</dbReference>
<evidence type="ECO:0000256" key="9">
    <source>
        <dbReference type="ARBA" id="ARBA00093307"/>
    </source>
</evidence>
<feature type="compositionally biased region" description="Basic residues" evidence="10">
    <location>
        <begin position="84"/>
        <end position="94"/>
    </location>
</feature>
<sequence>MELIHHQDRVVSRTLPSFTPKEKKRRREENLKRRLENERKAEVVQVIRNPAKLKRTQKKRLRGIEKRDTLMLSTHGERKTHTERLRKKKLPTST</sequence>
<dbReference type="PANTHER" id="PTHR13557">
    <property type="entry name" value="COILED-COIL DOMAIN-CONTAINING PROTEIN 86"/>
    <property type="match status" value="1"/>
</dbReference>
<organism evidence="11 12">
    <name type="scientific">Xenopus laevis</name>
    <name type="common">African clawed frog</name>
    <dbReference type="NCBI Taxonomy" id="8355"/>
    <lineage>
        <taxon>Eukaryota</taxon>
        <taxon>Metazoa</taxon>
        <taxon>Chordata</taxon>
        <taxon>Craniata</taxon>
        <taxon>Vertebrata</taxon>
        <taxon>Euteleostomi</taxon>
        <taxon>Amphibia</taxon>
        <taxon>Batrachia</taxon>
        <taxon>Anura</taxon>
        <taxon>Pipoidea</taxon>
        <taxon>Pipidae</taxon>
        <taxon>Xenopodinae</taxon>
        <taxon>Xenopus</taxon>
        <taxon>Xenopus</taxon>
    </lineage>
</organism>
<evidence type="ECO:0000256" key="2">
    <source>
        <dbReference type="ARBA" id="ARBA00004604"/>
    </source>
</evidence>
<dbReference type="AlphaFoldDB" id="A0A8J1LBY8"/>
<evidence type="ECO:0000313" key="12">
    <source>
        <dbReference type="RefSeq" id="XP_041426494.1"/>
    </source>
</evidence>
<evidence type="ECO:0000256" key="4">
    <source>
        <dbReference type="ARBA" id="ARBA00022454"/>
    </source>
</evidence>
<evidence type="ECO:0000256" key="7">
    <source>
        <dbReference type="ARBA" id="ARBA00023054"/>
    </source>
</evidence>
<evidence type="ECO:0000256" key="3">
    <source>
        <dbReference type="ARBA" id="ARBA00016738"/>
    </source>
</evidence>
<keyword evidence="5" id="KW-0597">Phosphoprotein</keyword>
<feature type="region of interest" description="Disordered" evidence="10">
    <location>
        <begin position="1"/>
        <end position="36"/>
    </location>
</feature>
<dbReference type="PANTHER" id="PTHR13557:SF1">
    <property type="entry name" value="COILED-COIL DOMAIN-CONTAINING PROTEIN 86"/>
    <property type="match status" value="1"/>
</dbReference>
<keyword evidence="8" id="KW-0539">Nucleus</keyword>
<dbReference type="Proteomes" id="UP000186698">
    <property type="component" value="Chromosome 7S"/>
</dbReference>
<dbReference type="RefSeq" id="XP_041426494.1">
    <property type="nucleotide sequence ID" value="XM_041570560.1"/>
</dbReference>
<keyword evidence="11" id="KW-1185">Reference proteome</keyword>
<comment type="subcellular location">
    <subcellularLocation>
        <location evidence="1">Chromosome</location>
    </subcellularLocation>
    <subcellularLocation>
        <location evidence="2">Nucleus</location>
        <location evidence="2">Nucleolus</location>
    </subcellularLocation>
</comment>
<comment type="function">
    <text evidence="9">Required for proper chromosome segregation during mitosis and error-free mitotic progression.</text>
</comment>
<keyword evidence="4" id="KW-0158">Chromosome</keyword>
<evidence type="ECO:0000256" key="1">
    <source>
        <dbReference type="ARBA" id="ARBA00004286"/>
    </source>
</evidence>
<accession>A0A8J1LBY8</accession>
<name>A0A8J1LBY8_XENLA</name>
<reference evidence="12" key="1">
    <citation type="submission" date="2025-08" db="UniProtKB">
        <authorList>
            <consortium name="RefSeq"/>
        </authorList>
    </citation>
    <scope>IDENTIFICATION</scope>
    <source>
        <strain evidence="12">J_2021</strain>
        <tissue evidence="12">Erythrocytes</tissue>
    </source>
</reference>
<feature type="compositionally biased region" description="Basic and acidic residues" evidence="10">
    <location>
        <begin position="66"/>
        <end position="83"/>
    </location>
</feature>
<feature type="compositionally biased region" description="Basic and acidic residues" evidence="10">
    <location>
        <begin position="27"/>
        <end position="36"/>
    </location>
</feature>
<keyword evidence="6" id="KW-0164">Citrullination</keyword>
<dbReference type="InterPro" id="IPR026570">
    <property type="entry name" value="CCDC86"/>
</dbReference>
<dbReference type="GeneID" id="734383"/>
<feature type="compositionally biased region" description="Basic and acidic residues" evidence="10">
    <location>
        <begin position="1"/>
        <end position="11"/>
    </location>
</feature>